<dbReference type="EMBL" id="JALJAT010000001">
    <property type="protein sequence ID" value="KAK4475146.1"/>
    <property type="molecule type" value="Genomic_DNA"/>
</dbReference>
<protein>
    <recommendedName>
        <fullName evidence="1">AD domain-containing protein</fullName>
    </recommendedName>
</protein>
<reference evidence="2" key="1">
    <citation type="submission" date="2022-04" db="EMBL/GenBank/DDBJ databases">
        <authorList>
            <person name="Xu L."/>
            <person name="Lv Z."/>
        </authorList>
    </citation>
    <scope>NUCLEOTIDE SEQUENCE</scope>
    <source>
        <strain evidence="2">LV_2022a</strain>
    </source>
</reference>
<accession>A0AAE1ZJ21</accession>
<keyword evidence="3" id="KW-1185">Reference proteome</keyword>
<reference evidence="2" key="2">
    <citation type="journal article" date="2023" name="Infect Dis Poverty">
        <title>Chromosome-scale genome of the human blood fluke Schistosoma mekongi and its implications for public health.</title>
        <authorList>
            <person name="Zhou M."/>
            <person name="Xu L."/>
            <person name="Xu D."/>
            <person name="Chen W."/>
            <person name="Khan J."/>
            <person name="Hu Y."/>
            <person name="Huang H."/>
            <person name="Wei H."/>
            <person name="Zhang Y."/>
            <person name="Chusongsang P."/>
            <person name="Tanasarnprasert K."/>
            <person name="Hu X."/>
            <person name="Limpanont Y."/>
            <person name="Lv Z."/>
        </authorList>
    </citation>
    <scope>NUCLEOTIDE SEQUENCE</scope>
    <source>
        <strain evidence="2">LV_2022a</strain>
    </source>
</reference>
<dbReference type="GO" id="GO:0032797">
    <property type="term" value="C:SMN complex"/>
    <property type="evidence" value="ECO:0007669"/>
    <property type="project" value="TreeGrafter"/>
</dbReference>
<evidence type="ECO:0000313" key="2">
    <source>
        <dbReference type="EMBL" id="KAK4475146.1"/>
    </source>
</evidence>
<feature type="domain" description="AD" evidence="1">
    <location>
        <begin position="82"/>
        <end position="178"/>
    </location>
</feature>
<dbReference type="PANTHER" id="PTHR14710">
    <property type="entry name" value="GEM-ASSOCIATED PROTEIN 6"/>
    <property type="match status" value="1"/>
</dbReference>
<dbReference type="InterPro" id="IPR047574">
    <property type="entry name" value="AD"/>
</dbReference>
<evidence type="ECO:0000313" key="3">
    <source>
        <dbReference type="Proteomes" id="UP001292079"/>
    </source>
</evidence>
<dbReference type="Gene3D" id="2.30.30.100">
    <property type="match status" value="1"/>
</dbReference>
<dbReference type="GO" id="GO:0000387">
    <property type="term" value="P:spliceosomal snRNP assembly"/>
    <property type="evidence" value="ECO:0007669"/>
    <property type="project" value="TreeGrafter"/>
</dbReference>
<dbReference type="GO" id="GO:0000245">
    <property type="term" value="P:spliceosomal complex assembly"/>
    <property type="evidence" value="ECO:0007669"/>
    <property type="project" value="InterPro"/>
</dbReference>
<proteinExistence type="predicted"/>
<dbReference type="PROSITE" id="PS52001">
    <property type="entry name" value="AD"/>
    <property type="match status" value="1"/>
</dbReference>
<dbReference type="AlphaFoldDB" id="A0AAE1ZJ21"/>
<gene>
    <name evidence="2" type="ORF">MN116_002231</name>
</gene>
<organism evidence="2 3">
    <name type="scientific">Schistosoma mekongi</name>
    <name type="common">Parasitic worm</name>
    <dbReference type="NCBI Taxonomy" id="38744"/>
    <lineage>
        <taxon>Eukaryota</taxon>
        <taxon>Metazoa</taxon>
        <taxon>Spiralia</taxon>
        <taxon>Lophotrochozoa</taxon>
        <taxon>Platyhelminthes</taxon>
        <taxon>Trematoda</taxon>
        <taxon>Digenea</taxon>
        <taxon>Strigeidida</taxon>
        <taxon>Schistosomatoidea</taxon>
        <taxon>Schistosomatidae</taxon>
        <taxon>Schistosoma</taxon>
    </lineage>
</organism>
<dbReference type="InterPro" id="IPR009422">
    <property type="entry name" value="Gemin6"/>
</dbReference>
<name>A0AAE1ZJ21_SCHME</name>
<evidence type="ECO:0000259" key="1">
    <source>
        <dbReference type="PROSITE" id="PS52001"/>
    </source>
</evidence>
<dbReference type="Proteomes" id="UP001292079">
    <property type="component" value="Unassembled WGS sequence"/>
</dbReference>
<dbReference type="PANTHER" id="PTHR14710:SF2">
    <property type="entry name" value="GEM-ASSOCIATED PROTEIN 6"/>
    <property type="match status" value="1"/>
</dbReference>
<sequence>MDLSTNAFTLINKHIRLYCIEDRIFNGFLYTIDPKTGNYVLFSHNNGKYQPTIVRRDAVEKLETLDDEISLELKNMFDSFTKTNECTLLKESEEMQTTSPSVANTLSSDELNYRREEIIKLFSLNHFNNVVLNDRNELVIHNAVFIKPPYNVECCSGRNMIILDRVKNLISKLDEERSDEVIE</sequence>
<comment type="caution">
    <text evidence="2">The sequence shown here is derived from an EMBL/GenBank/DDBJ whole genome shotgun (WGS) entry which is preliminary data.</text>
</comment>
<dbReference type="InterPro" id="IPR046856">
    <property type="entry name" value="Gemin6_C"/>
</dbReference>
<dbReference type="Pfam" id="PF20417">
    <property type="entry name" value="Gemin6_C"/>
    <property type="match status" value="1"/>
</dbReference>
<dbReference type="GO" id="GO:0005634">
    <property type="term" value="C:nucleus"/>
    <property type="evidence" value="ECO:0007669"/>
    <property type="project" value="InterPro"/>
</dbReference>